<evidence type="ECO:0000313" key="1">
    <source>
        <dbReference type="EMBL" id="MBB6142589.1"/>
    </source>
</evidence>
<name>A0A841JS37_9BACT</name>
<gene>
    <name evidence="1" type="ORF">HNQ77_000527</name>
</gene>
<dbReference type="AlphaFoldDB" id="A0A841JS37"/>
<reference evidence="1 2" key="1">
    <citation type="submission" date="2020-08" db="EMBL/GenBank/DDBJ databases">
        <title>Genomic Encyclopedia of Type Strains, Phase IV (KMG-IV): sequencing the most valuable type-strain genomes for metagenomic binning, comparative biology and taxonomic classification.</title>
        <authorList>
            <person name="Goeker M."/>
        </authorList>
    </citation>
    <scope>NUCLEOTIDE SEQUENCE [LARGE SCALE GENOMIC DNA]</scope>
    <source>
        <strain evidence="1 2">DSM 103733</strain>
    </source>
</reference>
<dbReference type="OrthoDB" id="10005034at2"/>
<dbReference type="EMBL" id="JACHEK010000001">
    <property type="protein sequence ID" value="MBB6142589.1"/>
    <property type="molecule type" value="Genomic_DNA"/>
</dbReference>
<comment type="caution">
    <text evidence="1">The sequence shown here is derived from an EMBL/GenBank/DDBJ whole genome shotgun (WGS) entry which is preliminary data.</text>
</comment>
<proteinExistence type="predicted"/>
<dbReference type="Proteomes" id="UP000538666">
    <property type="component" value="Unassembled WGS sequence"/>
</dbReference>
<organism evidence="1 2">
    <name type="scientific">Silvibacterium bohemicum</name>
    <dbReference type="NCBI Taxonomy" id="1577686"/>
    <lineage>
        <taxon>Bacteria</taxon>
        <taxon>Pseudomonadati</taxon>
        <taxon>Acidobacteriota</taxon>
        <taxon>Terriglobia</taxon>
        <taxon>Terriglobales</taxon>
        <taxon>Acidobacteriaceae</taxon>
        <taxon>Silvibacterium</taxon>
    </lineage>
</organism>
<keyword evidence="2" id="KW-1185">Reference proteome</keyword>
<accession>A0A841JS37</accession>
<evidence type="ECO:0000313" key="2">
    <source>
        <dbReference type="Proteomes" id="UP000538666"/>
    </source>
</evidence>
<sequence length="195" mass="20351">MGTFLPTNGLPPPEDNDQALQREMQQARLQQAQLYTQMQAQLMKQSKGPSAFRKIMGAITGVAANVFAPGLGGAVGGMIMGNNQSSSVNNLVALNALNTFGANAGLNGNATASNQSALNAMNASNAAMQQRTTEHLDAIQKELTELAGLPKGPDPVSFLALAEKTNAESEIFQATTAIAKAKHEAAMAAIQNIKD</sequence>
<dbReference type="RefSeq" id="WP_050057797.1">
    <property type="nucleotide sequence ID" value="NZ_JACHEK010000001.1"/>
</dbReference>
<protein>
    <submittedName>
        <fullName evidence="1">Uncharacterized protein</fullName>
    </submittedName>
</protein>